<sequence>MEGLNDKDIQSVIQDRLRDIPPEEKRQKIENIILSKAKGAFQWAILVVSIAIDGTATGTKAEKLYERLSTVTETLNELYKSILGEIPEAENRQTAKLFQLVLFAGRPLCAQELREALGADHDMVCSSIIELRRHDSWADSLEEFEICVKHISRGIVEFHTRDVWEQYGSEGEAWNREAQFIHQSVADHVLENFLSRPNRGWSL</sequence>
<dbReference type="EMBL" id="JASWJB010000346">
    <property type="protein sequence ID" value="KAK2591312.1"/>
    <property type="molecule type" value="Genomic_DNA"/>
</dbReference>
<dbReference type="Proteomes" id="UP001251528">
    <property type="component" value="Unassembled WGS sequence"/>
</dbReference>
<keyword evidence="2" id="KW-1185">Reference proteome</keyword>
<organism evidence="1 2">
    <name type="scientific">Conoideocrella luteorostrata</name>
    <dbReference type="NCBI Taxonomy" id="1105319"/>
    <lineage>
        <taxon>Eukaryota</taxon>
        <taxon>Fungi</taxon>
        <taxon>Dikarya</taxon>
        <taxon>Ascomycota</taxon>
        <taxon>Pezizomycotina</taxon>
        <taxon>Sordariomycetes</taxon>
        <taxon>Hypocreomycetidae</taxon>
        <taxon>Hypocreales</taxon>
        <taxon>Clavicipitaceae</taxon>
        <taxon>Conoideocrella</taxon>
    </lineage>
</organism>
<evidence type="ECO:0000313" key="1">
    <source>
        <dbReference type="EMBL" id="KAK2591312.1"/>
    </source>
</evidence>
<protein>
    <submittedName>
        <fullName evidence="1">Uncharacterized protein</fullName>
    </submittedName>
</protein>
<dbReference type="AlphaFoldDB" id="A0AAJ0FNY1"/>
<gene>
    <name evidence="1" type="ORF">QQS21_010996</name>
</gene>
<dbReference type="PANTHER" id="PTHR10039:SF5">
    <property type="entry name" value="NACHT DOMAIN-CONTAINING PROTEIN"/>
    <property type="match status" value="1"/>
</dbReference>
<reference evidence="1" key="1">
    <citation type="submission" date="2023-06" db="EMBL/GenBank/DDBJ databases">
        <title>Conoideocrella luteorostrata (Hypocreales: Clavicipitaceae), a potential biocontrol fungus for elongate hemlock scale in United States Christmas tree production areas.</title>
        <authorList>
            <person name="Barrett H."/>
            <person name="Lovett B."/>
            <person name="Macias A.M."/>
            <person name="Stajich J.E."/>
            <person name="Kasson M.T."/>
        </authorList>
    </citation>
    <scope>NUCLEOTIDE SEQUENCE</scope>
    <source>
        <strain evidence="1">ARSEF 14590</strain>
    </source>
</reference>
<evidence type="ECO:0000313" key="2">
    <source>
        <dbReference type="Proteomes" id="UP001251528"/>
    </source>
</evidence>
<comment type="caution">
    <text evidence="1">The sequence shown here is derived from an EMBL/GenBank/DDBJ whole genome shotgun (WGS) entry which is preliminary data.</text>
</comment>
<accession>A0AAJ0FNY1</accession>
<dbReference type="PANTHER" id="PTHR10039">
    <property type="entry name" value="AMELOGENIN"/>
    <property type="match status" value="1"/>
</dbReference>
<proteinExistence type="predicted"/>
<name>A0AAJ0FNY1_9HYPO</name>